<organism evidence="1 2">
    <name type="scientific">Kosmotoga pacifica</name>
    <dbReference type="NCBI Taxonomy" id="1330330"/>
    <lineage>
        <taxon>Bacteria</taxon>
        <taxon>Thermotogati</taxon>
        <taxon>Thermotogota</taxon>
        <taxon>Thermotogae</taxon>
        <taxon>Kosmotogales</taxon>
        <taxon>Kosmotogaceae</taxon>
        <taxon>Kosmotoga</taxon>
    </lineage>
</organism>
<dbReference type="PATRIC" id="fig|1330330.3.peg.1469"/>
<dbReference type="STRING" id="1330330.IX53_07265"/>
<proteinExistence type="predicted"/>
<dbReference type="SUPFAM" id="SSF48695">
    <property type="entry name" value="Multiheme cytochromes"/>
    <property type="match status" value="1"/>
</dbReference>
<dbReference type="InterPro" id="IPR036280">
    <property type="entry name" value="Multihaem_cyt_sf"/>
</dbReference>
<accession>A0A0G2ZC37</accession>
<dbReference type="KEGG" id="kpf:IX53_07265"/>
<sequence length="139" mass="15746">MNKYMRVFMAILLAVVVAGFVFLGNTLIAADETTQEEEDILHADQRGCTSCHRVVTFPDGSVHDYTLYAEVQNIEDHPSLKKSKVESMGVEYCLLCHEDGKYAFEKILHPIHLFSEHFTGNCFSCHDIEGGEFVLWEGE</sequence>
<dbReference type="Proteomes" id="UP000035159">
    <property type="component" value="Chromosome"/>
</dbReference>
<evidence type="ECO:0000313" key="1">
    <source>
        <dbReference type="EMBL" id="AKI97646.1"/>
    </source>
</evidence>
<name>A0A0G2ZC37_9BACT</name>
<protein>
    <submittedName>
        <fullName evidence="1">Uncharacterized protein</fullName>
    </submittedName>
</protein>
<gene>
    <name evidence="1" type="ORF">IX53_07265</name>
</gene>
<dbReference type="AlphaFoldDB" id="A0A0G2ZC37"/>
<reference evidence="1 2" key="1">
    <citation type="submission" date="2015-04" db="EMBL/GenBank/DDBJ databases">
        <title>Complete Genome Sequence of Kosmotoga pacifica SLHLJ1.</title>
        <authorList>
            <person name="Jiang L.J."/>
            <person name="Shao Z.Z."/>
            <person name="Jebbar M."/>
        </authorList>
    </citation>
    <scope>NUCLEOTIDE SEQUENCE [LARGE SCALE GENOMIC DNA]</scope>
    <source>
        <strain evidence="1 2">SLHLJ1</strain>
    </source>
</reference>
<dbReference type="OrthoDB" id="2112821at2"/>
<dbReference type="EMBL" id="CP011232">
    <property type="protein sequence ID" value="AKI97646.1"/>
    <property type="molecule type" value="Genomic_DNA"/>
</dbReference>
<dbReference type="RefSeq" id="WP_047754781.1">
    <property type="nucleotide sequence ID" value="NZ_CAJUHA010000017.1"/>
</dbReference>
<keyword evidence="2" id="KW-1185">Reference proteome</keyword>
<evidence type="ECO:0000313" key="2">
    <source>
        <dbReference type="Proteomes" id="UP000035159"/>
    </source>
</evidence>